<evidence type="ECO:0000313" key="1">
    <source>
        <dbReference type="EMBL" id="MEW9856747.1"/>
    </source>
</evidence>
<dbReference type="Gene3D" id="3.40.50.2300">
    <property type="match status" value="1"/>
</dbReference>
<reference evidence="1 2" key="1">
    <citation type="submission" date="2024-06" db="EMBL/GenBank/DDBJ databases">
        <title>Novosphingobium rhizovicinus M1R2S20.</title>
        <authorList>
            <person name="Sun J.-Q."/>
        </authorList>
    </citation>
    <scope>NUCLEOTIDE SEQUENCE [LARGE SCALE GENOMIC DNA]</scope>
    <source>
        <strain evidence="1 2">M1R2S20</strain>
    </source>
</reference>
<evidence type="ECO:0000313" key="2">
    <source>
        <dbReference type="Proteomes" id="UP001556118"/>
    </source>
</evidence>
<dbReference type="InterPro" id="IPR011006">
    <property type="entry name" value="CheY-like_superfamily"/>
</dbReference>
<proteinExistence type="predicted"/>
<gene>
    <name evidence="1" type="ORF">ABUH87_16585</name>
</gene>
<dbReference type="RefSeq" id="WP_367775228.1">
    <property type="nucleotide sequence ID" value="NZ_JBFNXR010000054.1"/>
</dbReference>
<sequence length="124" mass="13309">MGGLLALLMIEDEAVRTSISFALEVEGIETKICTDPMQLYSLLKPDRTCLLIDQGKDGTEALDLLRCTQTLGVRLPTIVLVSTPSKALLDSIKDLGAIVVEKPLAGDELAEAMHSLTSRGEPKS</sequence>
<dbReference type="SUPFAM" id="SSF52172">
    <property type="entry name" value="CheY-like"/>
    <property type="match status" value="1"/>
</dbReference>
<evidence type="ECO:0008006" key="3">
    <source>
        <dbReference type="Google" id="ProtNLM"/>
    </source>
</evidence>
<keyword evidence="2" id="KW-1185">Reference proteome</keyword>
<protein>
    <recommendedName>
        <fullName evidence="3">Response regulator receiver domain-containing protein</fullName>
    </recommendedName>
</protein>
<comment type="caution">
    <text evidence="1">The sequence shown here is derived from an EMBL/GenBank/DDBJ whole genome shotgun (WGS) entry which is preliminary data.</text>
</comment>
<dbReference type="Proteomes" id="UP001556118">
    <property type="component" value="Unassembled WGS sequence"/>
</dbReference>
<name>A0ABV3RFK5_9SPHN</name>
<dbReference type="EMBL" id="JBFNXR010000054">
    <property type="protein sequence ID" value="MEW9856747.1"/>
    <property type="molecule type" value="Genomic_DNA"/>
</dbReference>
<organism evidence="1 2">
    <name type="scientific">Novosphingobium rhizovicinum</name>
    <dbReference type="NCBI Taxonomy" id="3228928"/>
    <lineage>
        <taxon>Bacteria</taxon>
        <taxon>Pseudomonadati</taxon>
        <taxon>Pseudomonadota</taxon>
        <taxon>Alphaproteobacteria</taxon>
        <taxon>Sphingomonadales</taxon>
        <taxon>Sphingomonadaceae</taxon>
        <taxon>Novosphingobium</taxon>
    </lineage>
</organism>
<accession>A0ABV3RFK5</accession>